<evidence type="ECO:0000256" key="3">
    <source>
        <dbReference type="ARBA" id="ARBA00005130"/>
    </source>
</evidence>
<gene>
    <name evidence="13" type="ORF">PQJ61_10020</name>
</gene>
<dbReference type="EMBL" id="JAQQAL010000022">
    <property type="protein sequence ID" value="MDC7227085.1"/>
    <property type="molecule type" value="Genomic_DNA"/>
</dbReference>
<keyword evidence="8" id="KW-0378">Hydrolase</keyword>
<dbReference type="EC" id="3.5.1.18" evidence="5"/>
<dbReference type="CDD" id="cd08659">
    <property type="entry name" value="M20_ArgE_DapE-like"/>
    <property type="match status" value="1"/>
</dbReference>
<dbReference type="PROSITE" id="PS00759">
    <property type="entry name" value="ARGE_DAPE_CPG2_2"/>
    <property type="match status" value="1"/>
</dbReference>
<dbReference type="PANTHER" id="PTHR43808">
    <property type="entry name" value="ACETYLORNITHINE DEACETYLASE"/>
    <property type="match status" value="1"/>
</dbReference>
<keyword evidence="7" id="KW-0479">Metal-binding</keyword>
<evidence type="ECO:0000256" key="11">
    <source>
        <dbReference type="ARBA" id="ARBA00051301"/>
    </source>
</evidence>
<evidence type="ECO:0000256" key="9">
    <source>
        <dbReference type="ARBA" id="ARBA00022833"/>
    </source>
</evidence>
<keyword evidence="9" id="KW-0862">Zinc</keyword>
<dbReference type="GO" id="GO:0009014">
    <property type="term" value="F:succinyl-diaminopimelate desuccinylase activity"/>
    <property type="evidence" value="ECO:0007669"/>
    <property type="project" value="UniProtKB-EC"/>
</dbReference>
<protein>
    <recommendedName>
        <fullName evidence="6">Probable succinyl-diaminopimelate desuccinylase</fullName>
        <ecNumber evidence="5">3.5.1.18</ecNumber>
    </recommendedName>
</protein>
<dbReference type="Pfam" id="PF07687">
    <property type="entry name" value="M20_dimer"/>
    <property type="match status" value="1"/>
</dbReference>
<dbReference type="InterPro" id="IPR010182">
    <property type="entry name" value="ArgE/DapE"/>
</dbReference>
<dbReference type="SUPFAM" id="SSF53187">
    <property type="entry name" value="Zn-dependent exopeptidases"/>
    <property type="match status" value="1"/>
</dbReference>
<evidence type="ECO:0000256" key="7">
    <source>
        <dbReference type="ARBA" id="ARBA00022723"/>
    </source>
</evidence>
<dbReference type="AlphaFoldDB" id="A0AAJ1IGZ1"/>
<comment type="similarity">
    <text evidence="4">Belongs to the peptidase M20A family.</text>
</comment>
<comment type="catalytic activity">
    <reaction evidence="11">
        <text>N-succinyl-(2S,6S)-2,6-diaminopimelate + H2O = (2S,6S)-2,6-diaminopimelate + succinate</text>
        <dbReference type="Rhea" id="RHEA:22608"/>
        <dbReference type="ChEBI" id="CHEBI:15377"/>
        <dbReference type="ChEBI" id="CHEBI:30031"/>
        <dbReference type="ChEBI" id="CHEBI:57609"/>
        <dbReference type="ChEBI" id="CHEBI:58087"/>
        <dbReference type="EC" id="3.5.1.18"/>
    </reaction>
</comment>
<evidence type="ECO:0000256" key="10">
    <source>
        <dbReference type="ARBA" id="ARBA00023285"/>
    </source>
</evidence>
<dbReference type="Pfam" id="PF01546">
    <property type="entry name" value="Peptidase_M20"/>
    <property type="match status" value="1"/>
</dbReference>
<evidence type="ECO:0000256" key="5">
    <source>
        <dbReference type="ARBA" id="ARBA00011921"/>
    </source>
</evidence>
<dbReference type="NCBIfam" id="TIGR01910">
    <property type="entry name" value="DapE-ArgE"/>
    <property type="match status" value="1"/>
</dbReference>
<keyword evidence="10" id="KW-0170">Cobalt</keyword>
<dbReference type="InterPro" id="IPR036264">
    <property type="entry name" value="Bact_exopeptidase_dim_dom"/>
</dbReference>
<dbReference type="GO" id="GO:0046872">
    <property type="term" value="F:metal ion binding"/>
    <property type="evidence" value="ECO:0007669"/>
    <property type="project" value="UniProtKB-KW"/>
</dbReference>
<evidence type="ECO:0000256" key="4">
    <source>
        <dbReference type="ARBA" id="ARBA00006247"/>
    </source>
</evidence>
<evidence type="ECO:0000256" key="8">
    <source>
        <dbReference type="ARBA" id="ARBA00022801"/>
    </source>
</evidence>
<comment type="pathway">
    <text evidence="3">Amino-acid biosynthesis; L-lysine biosynthesis via DAP pathway; LL-2,6-diaminopimelate from (S)-tetrahydrodipicolinate (succinylase route): step 3/3.</text>
</comment>
<dbReference type="SUPFAM" id="SSF55031">
    <property type="entry name" value="Bacterial exopeptidase dimerisation domain"/>
    <property type="match status" value="1"/>
</dbReference>
<accession>A0AAJ1IGZ1</accession>
<dbReference type="InterPro" id="IPR011650">
    <property type="entry name" value="Peptidase_M20_dimer"/>
</dbReference>
<evidence type="ECO:0000313" key="14">
    <source>
        <dbReference type="Proteomes" id="UP001221217"/>
    </source>
</evidence>
<proteinExistence type="inferred from homology"/>
<evidence type="ECO:0000256" key="2">
    <source>
        <dbReference type="ARBA" id="ARBA00001947"/>
    </source>
</evidence>
<feature type="domain" description="Peptidase M20 dimerisation" evidence="12">
    <location>
        <begin position="192"/>
        <end position="304"/>
    </location>
</feature>
<comment type="cofactor">
    <cofactor evidence="1">
        <name>Co(2+)</name>
        <dbReference type="ChEBI" id="CHEBI:48828"/>
    </cofactor>
</comment>
<evidence type="ECO:0000256" key="6">
    <source>
        <dbReference type="ARBA" id="ARBA00016853"/>
    </source>
</evidence>
<dbReference type="Gene3D" id="3.30.70.360">
    <property type="match status" value="1"/>
</dbReference>
<organism evidence="13 14">
    <name type="scientific">Candidatus Thalassospirochaeta sargassi</name>
    <dbReference type="NCBI Taxonomy" id="3119039"/>
    <lineage>
        <taxon>Bacteria</taxon>
        <taxon>Pseudomonadati</taxon>
        <taxon>Spirochaetota</taxon>
        <taxon>Spirochaetia</taxon>
        <taxon>Spirochaetales</taxon>
        <taxon>Spirochaetaceae</taxon>
        <taxon>Candidatus Thalassospirochaeta</taxon>
    </lineage>
</organism>
<sequence length="407" mass="45222">MLTENEKKLIDLADKTELIELTQKLVQIDSVIRPETGNTEKNVVAFVSDWIEKEIGLKPLVEEVEPGRENVILTIDSGVPGPTLMFEGHTDVVSEGDPAEWTHGPFSGLVEGNKLYGRGSCDMKAGLAINLLTVRTIMKSGIPFKGKLKLCIVCDEEGMMIGVKNFIKQGHAEGVDACLVSEPLDNELCLTMKGAIRAKVKVTGKMAHGCTPLFGINPNTRMARIILAYEEYENKLKEVHGCDEFLGWPSLTFTVVQAPPAGEPAQLNVMPRDAEAWIDIRTIPGQDHDQIRSDLKAILKKLSESDSDFKAEIEYIEDRPVVSMERDEKIVTESHKAFKDLTGKEPTYNGVPGATDGTFLRAWAGIPCLVNGPGPRKLPHHVNEYADIDQMWECYRWYLLTAIRFCN</sequence>
<dbReference type="Gene3D" id="3.40.630.10">
    <property type="entry name" value="Zn peptidases"/>
    <property type="match status" value="2"/>
</dbReference>
<evidence type="ECO:0000313" key="13">
    <source>
        <dbReference type="EMBL" id="MDC7227085.1"/>
    </source>
</evidence>
<reference evidence="13 14" key="1">
    <citation type="submission" date="2022-12" db="EMBL/GenBank/DDBJ databases">
        <title>Metagenome assembled genome from gulf of manar.</title>
        <authorList>
            <person name="Kohli P."/>
            <person name="Pk S."/>
            <person name="Venkata Ramana C."/>
            <person name="Sasikala C."/>
        </authorList>
    </citation>
    <scope>NUCLEOTIDE SEQUENCE [LARGE SCALE GENOMIC DNA]</scope>
    <source>
        <strain evidence="13">JB008</strain>
    </source>
</reference>
<dbReference type="InterPro" id="IPR001261">
    <property type="entry name" value="ArgE/DapE_CS"/>
</dbReference>
<comment type="cofactor">
    <cofactor evidence="2">
        <name>Zn(2+)</name>
        <dbReference type="ChEBI" id="CHEBI:29105"/>
    </cofactor>
</comment>
<comment type="caution">
    <text evidence="13">The sequence shown here is derived from an EMBL/GenBank/DDBJ whole genome shotgun (WGS) entry which is preliminary data.</text>
</comment>
<dbReference type="InterPro" id="IPR002933">
    <property type="entry name" value="Peptidase_M20"/>
</dbReference>
<evidence type="ECO:0000256" key="1">
    <source>
        <dbReference type="ARBA" id="ARBA00001941"/>
    </source>
</evidence>
<dbReference type="PANTHER" id="PTHR43808:SF32">
    <property type="entry name" value="ARGE_DAPE-RELATED DEACYLASE"/>
    <property type="match status" value="1"/>
</dbReference>
<evidence type="ECO:0000259" key="12">
    <source>
        <dbReference type="Pfam" id="PF07687"/>
    </source>
</evidence>
<dbReference type="PROSITE" id="PS00758">
    <property type="entry name" value="ARGE_DAPE_CPG2_1"/>
    <property type="match status" value="1"/>
</dbReference>
<dbReference type="InterPro" id="IPR050072">
    <property type="entry name" value="Peptidase_M20A"/>
</dbReference>
<name>A0AAJ1IGZ1_9SPIO</name>
<dbReference type="Proteomes" id="UP001221217">
    <property type="component" value="Unassembled WGS sequence"/>
</dbReference>